<feature type="domain" description="L,D-TPase catalytic" evidence="7">
    <location>
        <begin position="2"/>
        <end position="96"/>
    </location>
</feature>
<dbReference type="UniPathway" id="UPA00219"/>
<sequence length="170" mass="18661">MVLNPWWEIPSSIAAESVAAMVRTNPAAAAKRGYVYENGRYRQRPGPNNALGRMKLVMPNPHTVYLHDTPSQSLFDRDVRAFSHGCVRVGDALGLVTALLAPTGQWDRQRIDATVASGETQTVTLAEPIPVYIAYFTAEPDEDGAMRFFPDIYKRDRAAVAPDDGKPCGV</sequence>
<dbReference type="GO" id="GO:0009252">
    <property type="term" value="P:peptidoglycan biosynthetic process"/>
    <property type="evidence" value="ECO:0007669"/>
    <property type="project" value="UniProtKB-UniPathway"/>
</dbReference>
<evidence type="ECO:0000313" key="9">
    <source>
        <dbReference type="Proteomes" id="UP000552700"/>
    </source>
</evidence>
<evidence type="ECO:0000313" key="8">
    <source>
        <dbReference type="EMBL" id="MBB6122411.1"/>
    </source>
</evidence>
<keyword evidence="3" id="KW-0808">Transferase</keyword>
<proteinExistence type="inferred from homology"/>
<evidence type="ECO:0000256" key="5">
    <source>
        <dbReference type="ARBA" id="ARBA00022984"/>
    </source>
</evidence>
<keyword evidence="5" id="KW-0573">Peptidoglycan synthesis</keyword>
<protein>
    <submittedName>
        <fullName evidence="8">Murein L,D-transpeptidase YcbB/YkuD</fullName>
    </submittedName>
</protein>
<organism evidence="8 9">
    <name type="scientific">Sphingobium subterraneum</name>
    <dbReference type="NCBI Taxonomy" id="627688"/>
    <lineage>
        <taxon>Bacteria</taxon>
        <taxon>Pseudomonadati</taxon>
        <taxon>Pseudomonadota</taxon>
        <taxon>Alphaproteobacteria</taxon>
        <taxon>Sphingomonadales</taxon>
        <taxon>Sphingomonadaceae</taxon>
        <taxon>Sphingobium</taxon>
    </lineage>
</organism>
<reference evidence="8 9" key="1">
    <citation type="submission" date="2020-08" db="EMBL/GenBank/DDBJ databases">
        <title>Genomic Encyclopedia of Type Strains, Phase IV (KMG-IV): sequencing the most valuable type-strain genomes for metagenomic binning, comparative biology and taxonomic classification.</title>
        <authorList>
            <person name="Goeker M."/>
        </authorList>
    </citation>
    <scope>NUCLEOTIDE SEQUENCE [LARGE SCALE GENOMIC DNA]</scope>
    <source>
        <strain evidence="8 9">DSM 102255</strain>
    </source>
</reference>
<evidence type="ECO:0000256" key="3">
    <source>
        <dbReference type="ARBA" id="ARBA00022679"/>
    </source>
</evidence>
<keyword evidence="9" id="KW-1185">Reference proteome</keyword>
<dbReference type="CDD" id="cd16913">
    <property type="entry name" value="YkuD_like"/>
    <property type="match status" value="1"/>
</dbReference>
<keyword evidence="6" id="KW-0961">Cell wall biogenesis/degradation</keyword>
<comment type="caution">
    <text evidence="8">The sequence shown here is derived from an EMBL/GenBank/DDBJ whole genome shotgun (WGS) entry which is preliminary data.</text>
</comment>
<dbReference type="PANTHER" id="PTHR41533:SF1">
    <property type="entry name" value="L,D-TRANSPEPTIDASE YCBB-RELATED"/>
    <property type="match status" value="1"/>
</dbReference>
<dbReference type="AlphaFoldDB" id="A0A841J260"/>
<dbReference type="GO" id="GO:0008360">
    <property type="term" value="P:regulation of cell shape"/>
    <property type="evidence" value="ECO:0007669"/>
    <property type="project" value="UniProtKB-KW"/>
</dbReference>
<comment type="pathway">
    <text evidence="1">Cell wall biogenesis; peptidoglycan biosynthesis.</text>
</comment>
<dbReference type="PANTHER" id="PTHR41533">
    <property type="entry name" value="L,D-TRANSPEPTIDASE HI_1667-RELATED"/>
    <property type="match status" value="1"/>
</dbReference>
<gene>
    <name evidence="8" type="ORF">FHS92_000118</name>
</gene>
<evidence type="ECO:0000256" key="2">
    <source>
        <dbReference type="ARBA" id="ARBA00005992"/>
    </source>
</evidence>
<dbReference type="InterPro" id="IPR038063">
    <property type="entry name" value="Transpep_catalytic_dom"/>
</dbReference>
<accession>A0A841J260</accession>
<dbReference type="Pfam" id="PF03734">
    <property type="entry name" value="YkuD"/>
    <property type="match status" value="1"/>
</dbReference>
<comment type="similarity">
    <text evidence="2">Belongs to the YkuD family.</text>
</comment>
<keyword evidence="4" id="KW-0133">Cell shape</keyword>
<dbReference type="SUPFAM" id="SSF141523">
    <property type="entry name" value="L,D-transpeptidase catalytic domain-like"/>
    <property type="match status" value="1"/>
</dbReference>
<evidence type="ECO:0000256" key="6">
    <source>
        <dbReference type="ARBA" id="ARBA00023316"/>
    </source>
</evidence>
<dbReference type="EMBL" id="JACIJP010000001">
    <property type="protein sequence ID" value="MBB6122411.1"/>
    <property type="molecule type" value="Genomic_DNA"/>
</dbReference>
<dbReference type="InterPro" id="IPR005490">
    <property type="entry name" value="LD_TPept_cat_dom"/>
</dbReference>
<evidence type="ECO:0000256" key="1">
    <source>
        <dbReference type="ARBA" id="ARBA00004752"/>
    </source>
</evidence>
<dbReference type="GO" id="GO:0071555">
    <property type="term" value="P:cell wall organization"/>
    <property type="evidence" value="ECO:0007669"/>
    <property type="project" value="UniProtKB-KW"/>
</dbReference>
<dbReference type="GO" id="GO:0016740">
    <property type="term" value="F:transferase activity"/>
    <property type="evidence" value="ECO:0007669"/>
    <property type="project" value="UniProtKB-KW"/>
</dbReference>
<dbReference type="Proteomes" id="UP000552700">
    <property type="component" value="Unassembled WGS sequence"/>
</dbReference>
<evidence type="ECO:0000259" key="7">
    <source>
        <dbReference type="Pfam" id="PF03734"/>
    </source>
</evidence>
<dbReference type="GO" id="GO:0004180">
    <property type="term" value="F:carboxypeptidase activity"/>
    <property type="evidence" value="ECO:0007669"/>
    <property type="project" value="UniProtKB-ARBA"/>
</dbReference>
<evidence type="ECO:0000256" key="4">
    <source>
        <dbReference type="ARBA" id="ARBA00022960"/>
    </source>
</evidence>
<dbReference type="InterPro" id="IPR052905">
    <property type="entry name" value="LD-transpeptidase_YkuD-like"/>
</dbReference>
<name>A0A841J260_9SPHN</name>